<protein>
    <submittedName>
        <fullName evidence="1">Uncharacterized protein</fullName>
    </submittedName>
</protein>
<proteinExistence type="predicted"/>
<sequence length="239" mass="26494">MVETVGEWGCQGFIPFYTTPPSEKLRRQIDGAEKYIKVERYTPERIERELLSSASGHPIAARYFPKSLVNYYPKFIETISAFDISDVVVSAGVASVENISFVVEGVSESESLAAQEKLVELANAFATSRIHAPNFHKALEEVISLYPEGFDGNGKPEWSAEALHVLDETYGLSKAYFVASVWSFWEWSRAQRLFNEFMASRGNGSVAIGLLTLGGINNKLPDRDRELAARLLAYGGTPS</sequence>
<dbReference type="Proteomes" id="UP000192342">
    <property type="component" value="Unassembled WGS sequence"/>
</dbReference>
<dbReference type="AlphaFoldDB" id="A0A1Y1SBR5"/>
<name>A0A1Y1SBR5_9GAMM</name>
<accession>A0A1Y1SBR5</accession>
<keyword evidence="2" id="KW-1185">Reference proteome</keyword>
<dbReference type="EMBL" id="AQQV01000003">
    <property type="protein sequence ID" value="ORE85796.1"/>
    <property type="molecule type" value="Genomic_DNA"/>
</dbReference>
<gene>
    <name evidence="1" type="ORF">ATO7_10903</name>
</gene>
<comment type="caution">
    <text evidence="1">The sequence shown here is derived from an EMBL/GenBank/DDBJ whole genome shotgun (WGS) entry which is preliminary data.</text>
</comment>
<evidence type="ECO:0000313" key="1">
    <source>
        <dbReference type="EMBL" id="ORE85796.1"/>
    </source>
</evidence>
<evidence type="ECO:0000313" key="2">
    <source>
        <dbReference type="Proteomes" id="UP000192342"/>
    </source>
</evidence>
<reference evidence="1 2" key="1">
    <citation type="submission" date="2013-04" db="EMBL/GenBank/DDBJ databases">
        <title>Oceanococcus atlanticus 22II-S10r2 Genome Sequencing.</title>
        <authorList>
            <person name="Lai Q."/>
            <person name="Li G."/>
            <person name="Shao Z."/>
        </authorList>
    </citation>
    <scope>NUCLEOTIDE SEQUENCE [LARGE SCALE GENOMIC DNA]</scope>
    <source>
        <strain evidence="1 2">22II-S10r2</strain>
    </source>
</reference>
<organism evidence="1 2">
    <name type="scientific">Oceanococcus atlanticus</name>
    <dbReference type="NCBI Taxonomy" id="1317117"/>
    <lineage>
        <taxon>Bacteria</taxon>
        <taxon>Pseudomonadati</taxon>
        <taxon>Pseudomonadota</taxon>
        <taxon>Gammaproteobacteria</taxon>
        <taxon>Chromatiales</taxon>
        <taxon>Oceanococcaceae</taxon>
        <taxon>Oceanococcus</taxon>
    </lineage>
</organism>